<proteinExistence type="predicted"/>
<organism evidence="2 3">
    <name type="scientific">Tulasnella calospora MUT 4182</name>
    <dbReference type="NCBI Taxonomy" id="1051891"/>
    <lineage>
        <taxon>Eukaryota</taxon>
        <taxon>Fungi</taxon>
        <taxon>Dikarya</taxon>
        <taxon>Basidiomycota</taxon>
        <taxon>Agaricomycotina</taxon>
        <taxon>Agaricomycetes</taxon>
        <taxon>Cantharellales</taxon>
        <taxon>Tulasnellaceae</taxon>
        <taxon>Tulasnella</taxon>
    </lineage>
</organism>
<dbReference type="PROSITE" id="PS51257">
    <property type="entry name" value="PROKAR_LIPOPROTEIN"/>
    <property type="match status" value="1"/>
</dbReference>
<dbReference type="GO" id="GO:0008168">
    <property type="term" value="F:methyltransferase activity"/>
    <property type="evidence" value="ECO:0007669"/>
    <property type="project" value="InterPro"/>
</dbReference>
<dbReference type="EMBL" id="KN822974">
    <property type="protein sequence ID" value="KIO30244.1"/>
    <property type="molecule type" value="Genomic_DNA"/>
</dbReference>
<evidence type="ECO:0000313" key="3">
    <source>
        <dbReference type="Proteomes" id="UP000054248"/>
    </source>
</evidence>
<dbReference type="STRING" id="1051891.A0A0C3QR87"/>
<accession>A0A0C3QR87</accession>
<dbReference type="GO" id="GO:0032259">
    <property type="term" value="P:methylation"/>
    <property type="evidence" value="ECO:0007669"/>
    <property type="project" value="InterPro"/>
</dbReference>
<dbReference type="AlphaFoldDB" id="A0A0C3QR87"/>
<evidence type="ECO:0000313" key="2">
    <source>
        <dbReference type="EMBL" id="KIO30244.1"/>
    </source>
</evidence>
<sequence length="360" mass="40591">MSTSAQRPQPLPLTFNGEDPYENLSTAVIAAGCQVFAELQELNRKGWEDPTLDAHFQNRKRVSAQPSTFETAISWLKTYCKSMHEMNRQMRFIPDEPLNFLDLGCAPGGYSKCILETNPRAIGTGVCLPVHDGGHLFMLPKYMRDRYTVHYADMTKYNLRKGEPKGYTYPPPFQPASFDLVIADGQALHTREFNARVPHVLLVTQLIIAINAVKEGGTILIKLTKLASFNTASVLYLLDSICSSLETIKPRTVHGNRGTFYTIARGVQRGETLKRYLNVLHQMRQELLNSVLDWGNVLSVYERITTLARLKECYIPRLIELGTPVWEVQKEHLEWFIRNKGSGGSAVAESKGEDNTEAEN</sequence>
<name>A0A0C3QR87_9AGAM</name>
<reference evidence="2 3" key="1">
    <citation type="submission" date="2014-04" db="EMBL/GenBank/DDBJ databases">
        <authorList>
            <consortium name="DOE Joint Genome Institute"/>
            <person name="Kuo A."/>
            <person name="Girlanda M."/>
            <person name="Perotto S."/>
            <person name="Kohler A."/>
            <person name="Nagy L.G."/>
            <person name="Floudas D."/>
            <person name="Copeland A."/>
            <person name="Barry K.W."/>
            <person name="Cichocki N."/>
            <person name="Veneault-Fourrey C."/>
            <person name="LaButti K."/>
            <person name="Lindquist E.A."/>
            <person name="Lipzen A."/>
            <person name="Lundell T."/>
            <person name="Morin E."/>
            <person name="Murat C."/>
            <person name="Sun H."/>
            <person name="Tunlid A."/>
            <person name="Henrissat B."/>
            <person name="Grigoriev I.V."/>
            <person name="Hibbett D.S."/>
            <person name="Martin F."/>
            <person name="Nordberg H.P."/>
            <person name="Cantor M.N."/>
            <person name="Hua S.X."/>
        </authorList>
    </citation>
    <scope>NUCLEOTIDE SEQUENCE [LARGE SCALE GENOMIC DNA]</scope>
    <source>
        <strain evidence="2 3">MUT 4182</strain>
    </source>
</reference>
<dbReference type="Gene3D" id="3.40.50.12760">
    <property type="match status" value="1"/>
</dbReference>
<gene>
    <name evidence="2" type="ORF">M407DRAFT_225082</name>
</gene>
<feature type="domain" description="Ribosomal RNA methyltransferase FtsJ" evidence="1">
    <location>
        <begin position="83"/>
        <end position="265"/>
    </location>
</feature>
<dbReference type="Pfam" id="PF01728">
    <property type="entry name" value="FtsJ"/>
    <property type="match status" value="1"/>
</dbReference>
<dbReference type="HOGENOM" id="CLU_043071_1_0_1"/>
<dbReference type="SUPFAM" id="SSF53335">
    <property type="entry name" value="S-adenosyl-L-methionine-dependent methyltransferases"/>
    <property type="match status" value="1"/>
</dbReference>
<reference evidence="3" key="2">
    <citation type="submission" date="2015-01" db="EMBL/GenBank/DDBJ databases">
        <title>Evolutionary Origins and Diversification of the Mycorrhizal Mutualists.</title>
        <authorList>
            <consortium name="DOE Joint Genome Institute"/>
            <consortium name="Mycorrhizal Genomics Consortium"/>
            <person name="Kohler A."/>
            <person name="Kuo A."/>
            <person name="Nagy L.G."/>
            <person name="Floudas D."/>
            <person name="Copeland A."/>
            <person name="Barry K.W."/>
            <person name="Cichocki N."/>
            <person name="Veneault-Fourrey C."/>
            <person name="LaButti K."/>
            <person name="Lindquist E.A."/>
            <person name="Lipzen A."/>
            <person name="Lundell T."/>
            <person name="Morin E."/>
            <person name="Murat C."/>
            <person name="Riley R."/>
            <person name="Ohm R."/>
            <person name="Sun H."/>
            <person name="Tunlid A."/>
            <person name="Henrissat B."/>
            <person name="Grigoriev I.V."/>
            <person name="Hibbett D.S."/>
            <person name="Martin F."/>
        </authorList>
    </citation>
    <scope>NUCLEOTIDE SEQUENCE [LARGE SCALE GENOMIC DNA]</scope>
    <source>
        <strain evidence="3">MUT 4182</strain>
    </source>
</reference>
<protein>
    <recommendedName>
        <fullName evidence="1">Ribosomal RNA methyltransferase FtsJ domain-containing protein</fullName>
    </recommendedName>
</protein>
<dbReference type="Proteomes" id="UP000054248">
    <property type="component" value="Unassembled WGS sequence"/>
</dbReference>
<dbReference type="InterPro" id="IPR029063">
    <property type="entry name" value="SAM-dependent_MTases_sf"/>
</dbReference>
<dbReference type="OrthoDB" id="417125at2759"/>
<evidence type="ECO:0000259" key="1">
    <source>
        <dbReference type="Pfam" id="PF01728"/>
    </source>
</evidence>
<dbReference type="InterPro" id="IPR002877">
    <property type="entry name" value="RNA_MeTrfase_FtsJ_dom"/>
</dbReference>
<keyword evidence="3" id="KW-1185">Reference proteome</keyword>